<comment type="caution">
    <text evidence="1">The sequence shown here is derived from an EMBL/GenBank/DDBJ whole genome shotgun (WGS) entry which is preliminary data.</text>
</comment>
<gene>
    <name evidence="1" type="ORF">QNI16_28915</name>
</gene>
<proteinExistence type="predicted"/>
<accession>A0AAE3QWM2</accession>
<dbReference type="Gene3D" id="3.40.50.1240">
    <property type="entry name" value="Phosphoglycerate mutase-like"/>
    <property type="match status" value="1"/>
</dbReference>
<dbReference type="Pfam" id="PF00300">
    <property type="entry name" value="His_Phos_1"/>
    <property type="match status" value="1"/>
</dbReference>
<dbReference type="SUPFAM" id="SSF53254">
    <property type="entry name" value="Phosphoglycerate mutase-like"/>
    <property type="match status" value="1"/>
</dbReference>
<sequence length="170" mass="19217">MKRYYLALFFFWAYIGNGINLYAQQVTGKETIIFLVRHAEKDLTESSNDPSLSLEGKKHAEQLAAILKDAGIEAIYSTATKRTEQTALPLLQKLGLSVMHYDAKESDLPINLAKKGKNKRILVVSHSNVVPKLLNEWTKSNKYTESDEYGDLYIVKISDSQPANVIKLHF</sequence>
<dbReference type="AlphaFoldDB" id="A0AAE3QWM2"/>
<keyword evidence="1" id="KW-0413">Isomerase</keyword>
<organism evidence="1 2">
    <name type="scientific">Xanthocytophaga flava</name>
    <dbReference type="NCBI Taxonomy" id="3048013"/>
    <lineage>
        <taxon>Bacteria</taxon>
        <taxon>Pseudomonadati</taxon>
        <taxon>Bacteroidota</taxon>
        <taxon>Cytophagia</taxon>
        <taxon>Cytophagales</taxon>
        <taxon>Rhodocytophagaceae</taxon>
        <taxon>Xanthocytophaga</taxon>
    </lineage>
</organism>
<dbReference type="EMBL" id="JASJOS010000015">
    <property type="protein sequence ID" value="MDJ1484555.1"/>
    <property type="molecule type" value="Genomic_DNA"/>
</dbReference>
<dbReference type="RefSeq" id="WP_313986027.1">
    <property type="nucleotide sequence ID" value="NZ_JASJOS010000015.1"/>
</dbReference>
<dbReference type="CDD" id="cd07067">
    <property type="entry name" value="HP_PGM_like"/>
    <property type="match status" value="1"/>
</dbReference>
<dbReference type="Proteomes" id="UP001241110">
    <property type="component" value="Unassembled WGS sequence"/>
</dbReference>
<evidence type="ECO:0000313" key="1">
    <source>
        <dbReference type="EMBL" id="MDJ1484555.1"/>
    </source>
</evidence>
<dbReference type="InterPro" id="IPR013078">
    <property type="entry name" value="His_Pase_superF_clade-1"/>
</dbReference>
<name>A0AAE3QWM2_9BACT</name>
<protein>
    <submittedName>
        <fullName evidence="1">Phosphoglycerate mutase family protein</fullName>
        <ecNumber evidence="1">5.4.-.-</ecNumber>
    </submittedName>
</protein>
<dbReference type="InterPro" id="IPR029033">
    <property type="entry name" value="His_PPase_superfam"/>
</dbReference>
<reference evidence="1" key="1">
    <citation type="submission" date="2023-05" db="EMBL/GenBank/DDBJ databases">
        <authorList>
            <person name="Zhang X."/>
        </authorList>
    </citation>
    <scope>NUCLEOTIDE SEQUENCE</scope>
    <source>
        <strain evidence="1">YF14B1</strain>
    </source>
</reference>
<dbReference type="EC" id="5.4.-.-" evidence="1"/>
<evidence type="ECO:0000313" key="2">
    <source>
        <dbReference type="Proteomes" id="UP001241110"/>
    </source>
</evidence>
<dbReference type="GO" id="GO:0016853">
    <property type="term" value="F:isomerase activity"/>
    <property type="evidence" value="ECO:0007669"/>
    <property type="project" value="UniProtKB-KW"/>
</dbReference>